<dbReference type="GO" id="GO:0016491">
    <property type="term" value="F:oxidoreductase activity"/>
    <property type="evidence" value="ECO:0007669"/>
    <property type="project" value="InterPro"/>
</dbReference>
<dbReference type="CDD" id="cd02970">
    <property type="entry name" value="PRX_like2"/>
    <property type="match status" value="1"/>
</dbReference>
<dbReference type="InterPro" id="IPR032801">
    <property type="entry name" value="PXL2A/B/C"/>
</dbReference>
<accession>A0A0S7BU87</accession>
<evidence type="ECO:0000313" key="2">
    <source>
        <dbReference type="EMBL" id="GAP40464.1"/>
    </source>
</evidence>
<dbReference type="Proteomes" id="UP000053370">
    <property type="component" value="Unassembled WGS sequence"/>
</dbReference>
<dbReference type="InterPro" id="IPR000866">
    <property type="entry name" value="AhpC/TSA"/>
</dbReference>
<dbReference type="Pfam" id="PF00578">
    <property type="entry name" value="AhpC-TSA"/>
    <property type="match status" value="1"/>
</dbReference>
<dbReference type="Gene3D" id="3.40.30.10">
    <property type="entry name" value="Glutaredoxin"/>
    <property type="match status" value="1"/>
</dbReference>
<protein>
    <submittedName>
        <fullName evidence="2">Peroxiredoxin</fullName>
    </submittedName>
</protein>
<dbReference type="PROSITE" id="PS51352">
    <property type="entry name" value="THIOREDOXIN_2"/>
    <property type="match status" value="1"/>
</dbReference>
<proteinExistence type="predicted"/>
<dbReference type="InterPro" id="IPR013766">
    <property type="entry name" value="Thioredoxin_domain"/>
</dbReference>
<name>A0A0S7BU87_9CHLR</name>
<dbReference type="PANTHER" id="PTHR28630">
    <property type="match status" value="1"/>
</dbReference>
<dbReference type="RefSeq" id="WP_062279773.1">
    <property type="nucleotide sequence ID" value="NZ_DF968181.1"/>
</dbReference>
<dbReference type="AlphaFoldDB" id="A0A0S7BU87"/>
<dbReference type="NCBIfam" id="NF040769">
    <property type="entry name" value="SelL_rel_redox"/>
    <property type="match status" value="1"/>
</dbReference>
<organism evidence="2">
    <name type="scientific">Flexilinea flocculi</name>
    <dbReference type="NCBI Taxonomy" id="1678840"/>
    <lineage>
        <taxon>Bacteria</taxon>
        <taxon>Bacillati</taxon>
        <taxon>Chloroflexota</taxon>
        <taxon>Anaerolineae</taxon>
        <taxon>Anaerolineales</taxon>
        <taxon>Anaerolineaceae</taxon>
        <taxon>Flexilinea</taxon>
    </lineage>
</organism>
<dbReference type="GO" id="GO:0016209">
    <property type="term" value="F:antioxidant activity"/>
    <property type="evidence" value="ECO:0007669"/>
    <property type="project" value="InterPro"/>
</dbReference>
<evidence type="ECO:0000259" key="1">
    <source>
        <dbReference type="PROSITE" id="PS51352"/>
    </source>
</evidence>
<dbReference type="OrthoDB" id="9809746at2"/>
<dbReference type="STRING" id="1678840.ATC1_13440"/>
<dbReference type="SUPFAM" id="SSF52833">
    <property type="entry name" value="Thioredoxin-like"/>
    <property type="match status" value="1"/>
</dbReference>
<dbReference type="InterPro" id="IPR036249">
    <property type="entry name" value="Thioredoxin-like_sf"/>
</dbReference>
<dbReference type="EMBL" id="DF968181">
    <property type="protein sequence ID" value="GAP40464.1"/>
    <property type="molecule type" value="Genomic_DNA"/>
</dbReference>
<gene>
    <name evidence="2" type="ORF">ATC1_13440</name>
</gene>
<dbReference type="PANTHER" id="PTHR28630:SF3">
    <property type="entry name" value="PEROXIREDOXIN-LIKE 2C"/>
    <property type="match status" value="1"/>
</dbReference>
<evidence type="ECO:0000313" key="3">
    <source>
        <dbReference type="Proteomes" id="UP000053370"/>
    </source>
</evidence>
<feature type="domain" description="Thioredoxin" evidence="1">
    <location>
        <begin position="7"/>
        <end position="188"/>
    </location>
</feature>
<reference evidence="2" key="1">
    <citation type="journal article" date="2015" name="Genome Announc.">
        <title>Draft Genome Sequence of Anaerolineae Strain TC1, a Novel Isolate from a Methanogenic Wastewater Treatment System.</title>
        <authorList>
            <person name="Matsuura N."/>
            <person name="Tourlousse D.M."/>
            <person name="Sun L."/>
            <person name="Toyonaga M."/>
            <person name="Kuroda K."/>
            <person name="Ohashi A."/>
            <person name="Cruz R."/>
            <person name="Yamaguchi T."/>
            <person name="Sekiguchi Y."/>
        </authorList>
    </citation>
    <scope>NUCLEOTIDE SEQUENCE [LARGE SCALE GENOMIC DNA]</scope>
    <source>
        <strain evidence="2">TC1</strain>
    </source>
</reference>
<keyword evidence="3" id="KW-1185">Reference proteome</keyword>
<sequence>MNRNQQLTFSSKAPDLTLFDTNGQPVFLSDFWKNRPLLLVFSRHFGCTQCKEMLQKFYAEKERINQAGLNLVIVLQGTIEASAEFAAQFAPGIRCLADPERKAYKAYGLQRGNIFQTFLNIKVWRAIRESRKKGFKVEPPPAGQDSMQMSGIFIISREGKIELPYYFDHIADHPAIDLLLHGVLFTRWDQPFEGPIGQFASKDQE</sequence>